<evidence type="ECO:0000256" key="8">
    <source>
        <dbReference type="SAM" id="MobiDB-lite"/>
    </source>
</evidence>
<name>A0A0A2DGH8_9CORY</name>
<keyword evidence="2" id="KW-0596">Phosphopantetheine</keyword>
<dbReference type="GO" id="GO:0004315">
    <property type="term" value="F:3-oxoacyl-[acyl-carrier-protein] synthase activity"/>
    <property type="evidence" value="ECO:0007669"/>
    <property type="project" value="InterPro"/>
</dbReference>
<dbReference type="PRINTS" id="PR01483">
    <property type="entry name" value="FASYNTHASE"/>
</dbReference>
<dbReference type="Gene3D" id="6.10.140.1400">
    <property type="match status" value="1"/>
</dbReference>
<dbReference type="PANTHER" id="PTHR10982:SF21">
    <property type="entry name" value="FATTY ACID SYNTHASE SUBUNIT BETA"/>
    <property type="match status" value="1"/>
</dbReference>
<dbReference type="Gene3D" id="3.90.25.70">
    <property type="match status" value="1"/>
</dbReference>
<dbReference type="SMART" id="SM00827">
    <property type="entry name" value="PKS_AT"/>
    <property type="match status" value="1"/>
</dbReference>
<keyword evidence="3" id="KW-0597">Phosphoprotein</keyword>
<dbReference type="Pfam" id="PF01575">
    <property type="entry name" value="MaoC_dehydratas"/>
    <property type="match status" value="1"/>
</dbReference>
<evidence type="ECO:0000313" key="10">
    <source>
        <dbReference type="EMBL" id="KGM18290.1"/>
    </source>
</evidence>
<feature type="compositionally biased region" description="Basic and acidic residues" evidence="8">
    <location>
        <begin position="1633"/>
        <end position="1642"/>
    </location>
</feature>
<dbReference type="Gene3D" id="3.40.47.10">
    <property type="match status" value="1"/>
</dbReference>
<dbReference type="Gene3D" id="3.40.366.10">
    <property type="entry name" value="Malonyl-Coenzyme A Acyl Carrier Protein, domain 2"/>
    <property type="match status" value="3"/>
</dbReference>
<dbReference type="InterPro" id="IPR001227">
    <property type="entry name" value="Ac_transferase_dom_sf"/>
</dbReference>
<dbReference type="GeneID" id="300553121"/>
<dbReference type="SUPFAM" id="SSF54637">
    <property type="entry name" value="Thioesterase/thiol ester dehydrase-isomerase"/>
    <property type="match status" value="1"/>
</dbReference>
<dbReference type="InterPro" id="IPR002539">
    <property type="entry name" value="MaoC-like_dom"/>
</dbReference>
<feature type="region of interest" description="Disordered" evidence="8">
    <location>
        <begin position="1631"/>
        <end position="1728"/>
    </location>
</feature>
<dbReference type="Pfam" id="PF18094">
    <property type="entry name" value="DNA_pol_B_N"/>
    <property type="match status" value="1"/>
</dbReference>
<dbReference type="SUPFAM" id="SSF52151">
    <property type="entry name" value="FabD/lysophospholipase-like"/>
    <property type="match status" value="2"/>
</dbReference>
<accession>A0A0A2DGH8</accession>
<dbReference type="Pfam" id="PF00698">
    <property type="entry name" value="Acyl_transf_1"/>
    <property type="match status" value="1"/>
</dbReference>
<dbReference type="Pfam" id="PF08354">
    <property type="entry name" value="Fas1-AflB-like_hel"/>
    <property type="match status" value="1"/>
</dbReference>
<dbReference type="Pfam" id="PF02801">
    <property type="entry name" value="Ketoacyl-synt_C"/>
    <property type="match status" value="1"/>
</dbReference>
<dbReference type="GO" id="GO:0016787">
    <property type="term" value="F:hydrolase activity"/>
    <property type="evidence" value="ECO:0007669"/>
    <property type="project" value="UniProtKB-KW"/>
</dbReference>
<dbReference type="SUPFAM" id="SSF51735">
    <property type="entry name" value="NAD(P)-binding Rossmann-fold domains"/>
    <property type="match status" value="1"/>
</dbReference>
<dbReference type="InterPro" id="IPR047224">
    <property type="entry name" value="FAS_alpha_su_C"/>
</dbReference>
<dbReference type="EMBL" id="JRVJ01000018">
    <property type="protein sequence ID" value="KGM18290.1"/>
    <property type="molecule type" value="Genomic_DNA"/>
</dbReference>
<dbReference type="InterPro" id="IPR013565">
    <property type="entry name" value="Fas1/AflB-like_central"/>
</dbReference>
<organism evidence="10 11">
    <name type="scientific">Corynebacterium auriscanis</name>
    <dbReference type="NCBI Taxonomy" id="99807"/>
    <lineage>
        <taxon>Bacteria</taxon>
        <taxon>Bacillati</taxon>
        <taxon>Actinomycetota</taxon>
        <taxon>Actinomycetes</taxon>
        <taxon>Mycobacteriales</taxon>
        <taxon>Corynebacteriaceae</taxon>
        <taxon>Corynebacterium</taxon>
    </lineage>
</organism>
<dbReference type="InterPro" id="IPR036291">
    <property type="entry name" value="NAD(P)-bd_dom_sf"/>
</dbReference>
<dbReference type="PANTHER" id="PTHR10982">
    <property type="entry name" value="MALONYL COA-ACYL CARRIER PROTEIN TRANSACYLASE"/>
    <property type="match status" value="1"/>
</dbReference>
<protein>
    <submittedName>
        <fullName evidence="10">ACP S-malonyltransferase</fullName>
    </submittedName>
</protein>
<keyword evidence="5" id="KW-0378">Hydrolase</keyword>
<feature type="compositionally biased region" description="Low complexity" evidence="8">
    <location>
        <begin position="1680"/>
        <end position="1728"/>
    </location>
</feature>
<dbReference type="Pfam" id="PF00109">
    <property type="entry name" value="ketoacyl-synt"/>
    <property type="match status" value="1"/>
</dbReference>
<dbReference type="InterPro" id="IPR018201">
    <property type="entry name" value="Ketoacyl_synth_AS"/>
</dbReference>
<keyword evidence="7" id="KW-0560">Oxidoreductase</keyword>
<dbReference type="InterPro" id="IPR014031">
    <property type="entry name" value="Ketoacyl_synth_C"/>
</dbReference>
<dbReference type="InterPro" id="IPR016039">
    <property type="entry name" value="Thiolase-like"/>
</dbReference>
<reference evidence="10 11" key="1">
    <citation type="submission" date="2014-10" db="EMBL/GenBank/DDBJ databases">
        <title>Whole Genome sequence of Corynebacterium auriscanis strain CIP 106629.</title>
        <authorList>
            <person name="Hassan S.S."/>
            <person name="Jamal S.B."/>
            <person name="Tiwari S."/>
            <person name="Oliveira L.D.C."/>
            <person name="Souza F."/>
            <person name="Mariano D.C."/>
            <person name="Almeida S."/>
            <person name="Dorella F."/>
            <person name="Pereira F."/>
            <person name="Carvalho A."/>
            <person name="Leal C.A."/>
            <person name="Soares S.D.C."/>
            <person name="Figueiredo H.C."/>
            <person name="Silva A."/>
            <person name="Azevedo V.A."/>
        </authorList>
    </citation>
    <scope>NUCLEOTIDE SEQUENCE [LARGE SCALE GENOMIC DNA]</scope>
    <source>
        <strain evidence="10 11">CIP 106629</strain>
    </source>
</reference>
<dbReference type="Proteomes" id="UP000030145">
    <property type="component" value="Unassembled WGS sequence"/>
</dbReference>
<evidence type="ECO:0000256" key="5">
    <source>
        <dbReference type="ARBA" id="ARBA00022801"/>
    </source>
</evidence>
<dbReference type="RefSeq" id="WP_035115278.1">
    <property type="nucleotide sequence ID" value="NZ_CP047046.1"/>
</dbReference>
<dbReference type="Gene3D" id="3.10.129.10">
    <property type="entry name" value="Hotdog Thioesterase"/>
    <property type="match status" value="1"/>
</dbReference>
<feature type="domain" description="Ketosynthase family 3 (KS3)" evidence="9">
    <location>
        <begin position="2484"/>
        <end position="2933"/>
    </location>
</feature>
<dbReference type="InterPro" id="IPR003965">
    <property type="entry name" value="Fatty_acid_synthase"/>
</dbReference>
<gene>
    <name evidence="10" type="ORF">MA47_08560</name>
</gene>
<dbReference type="PROSITE" id="PS00606">
    <property type="entry name" value="KS3_1"/>
    <property type="match status" value="1"/>
</dbReference>
<keyword evidence="4 10" id="KW-0808">Transferase</keyword>
<dbReference type="Gene3D" id="3.40.50.720">
    <property type="entry name" value="NAD(P)-binding Rossmann-like Domain"/>
    <property type="match status" value="1"/>
</dbReference>
<feature type="compositionally biased region" description="Low complexity" evidence="8">
    <location>
        <begin position="1649"/>
        <end position="1670"/>
    </location>
</feature>
<dbReference type="InterPro" id="IPR016036">
    <property type="entry name" value="Malonyl_transacylase_ACP-bd"/>
</dbReference>
<dbReference type="InterPro" id="IPR050830">
    <property type="entry name" value="Fungal_FAS"/>
</dbReference>
<dbReference type="GO" id="GO:0004318">
    <property type="term" value="F:enoyl-[acyl-carrier-protein] reductase (NADH) activity"/>
    <property type="evidence" value="ECO:0007669"/>
    <property type="project" value="InterPro"/>
</dbReference>
<feature type="region of interest" description="Disordered" evidence="8">
    <location>
        <begin position="2343"/>
        <end position="2372"/>
    </location>
</feature>
<dbReference type="GO" id="GO:0006633">
    <property type="term" value="P:fatty acid biosynthetic process"/>
    <property type="evidence" value="ECO:0007669"/>
    <property type="project" value="InterPro"/>
</dbReference>
<evidence type="ECO:0000256" key="1">
    <source>
        <dbReference type="ARBA" id="ARBA00005254"/>
    </source>
</evidence>
<dbReference type="InterPro" id="IPR029069">
    <property type="entry name" value="HotDog_dom_sf"/>
</dbReference>
<evidence type="ECO:0000256" key="4">
    <source>
        <dbReference type="ARBA" id="ARBA00022679"/>
    </source>
</evidence>
<sequence length="3002" mass="319996">MAPTSFLAHLNTSGDKYAIVMAGQSSPWQELLRSQIADPQLCSIFGGLLRASDDLLAPVAPQLVAVSAGTLSGQRLAHDPNGVNAALSVPGITVTQYLQYRALINAGLDVAANQPIAVLGHSQGVLGVGMVQSDNPAEVLAIARLIGAATSRASRGLSTPPMLAIEGLGTAEVRAIIDGTGVELALVNGRTRHVVSGKPSDLELVKRTLNADVNAEYLEVAAPFHHSMLSDGVEQVITWAKACDLPLELAETYARTVMTDHIDWPAELRGVAGAQWLIELGPGRSRLTEDNVEGTGVGIARAHTLDEIDRLATVGNLPPRTTDWSRYAPRAVQLPTGEAVETAFSRLTGNSPIILAGMTPTTVDPEIVSAAANAGFWAELAGGGQVTAEVFARNLADLKEQLDPGRTAKFNAMFMDRYLWNLQFGAQRIVGKARESGAPIDGVVVSAGIPELDEAPQLIEELQSQGFRYVCFKPGTKAQIRQCLAIAETVPTTVILHVEDGHAGGHHSWESLDDLLLNTYAEIRRHDNVILCVGGGIGTPDRAADFISGEWSLDHNMQKMPVDGVLIGTAAMTAKEARTTEPVKDLLVATPGVAGNEWEGGGVRSGLSHLRADMYEIDNDAAACARLIAEVEGDMDRINARRDEIIEALNKTAKPYFGDLPEMTYAQVVRRFAELSYPWVDPSWSQRYWELLQRVEARLSPADHGPVTTLFPFVDDADQAFSAADKLIAAYPHAEKLTLTSLDAAWFVSLCRKYPKPMGFVPVLDDDLLRAWGQDCLWQSQDDRYEASAVRVIPGPVSVRGITTKNEPIGTILHRFEQAVRARLGKSTPVVSRLASATTAEELIQAAPFISWTGHVMDNPAHNLSCYDLVIDNPEDIGRATVSATLTVKLDTYWDGSQADVHAVRELVVPLLLPTSVVDGGLPIVDEDRLPESMYALLAGTAGVGNRSVTHDEITAMPAMVPSERSPYGEAHYAFHLTDNLGPDHTAVTGADMATARIVPDALLGPCWPAIYAALGSARVNDYPVIEGLLNAVHLDHTVSFSRPVDGLENARVDVTSWAESVQESSSGRVVQVNLELRIEGELLGTFTERFAIRGRAFGTDKPSDPAFAGGVDKVEDTPRSTLLREVVTAPSNMTPFAWVSGDFNPIHTSCAAATVAGLEAPLVHGMWLSATAQHAVAKSGYRITGWTYRMFNMVALDAEVEIKVERIGRRPQGGLVLEVTCSIDGELVSQATVATDIPRSAYVYPGQGIQSKGMGLNERANSRATAEVWERADAHTRSALGFSILTVVRDNPTELTAGQTVYRHPEGVLNLTQFTQVALATLAFAQTARLREAGGVADGAFFAGHSLGEYNALSAYAQVIDLETVLELVFHRGSTMHNLVERDPQGRSNYRMGALRPNQFGVTTDEAVKQYVAEVSRGTGEFLEIVNYNLAGQQYAVAGTIAGIEALELDANERAAAAGGKGAFMLVPGIDVPFHSQVLRGGVGEFRDRLTELLPQHIEISALEGHYVPNLVAIPFELTREFAEAILQVVPSEPIKEALENWDVQDRNELGRMLLIELLCWQFASPVRWIETQKLLLRDKQVEDYIEVGLGAAPTLANLASKTLALPQFADLTVRVLNVQRDEKLVYQQDVHTIEDPREEAPTEPATNKPAANKPVANKAAANQAVANQGNSAPSTNRPAANQAATGQAPATPTAPAASPGLAAEAGQTSPSAATAQAASATPTAPAAPAAEIPTLPYRASDAIKTLLAYSNKVRADQIGDADTTGTLTNGVSSRLNQLLMDMSAELGLSSVEGAAEADVATLSGTVDKAAFNYTAFGPILGEAVKDRVRKLFGASGAKQSFIGEYLTTEWGLGDGWAAHTTAAIVLGTRDGASARGGDLATLPTEVASMSAVKDLIDEAVTQVGSAHGISVAKPASSGADGVAVDSAALDAFSEQITGSLASTARHLLDSLGLGSTESTDFAEDNDAATVMEAVEAELGSTWPQLVSPCFDSRRAILFDDRWATAREDVARLGTGEALDVNLNSFIGTGQAVADQALWWAERSEASELLRSIASAATSTDPGEYHSQVAVVTGMTPDSIAGGVVARLLEGGATVVATASRITSSRLSFVKNLYRRHARAGAALWLVPANLASYRDVDALVEWIGNEQTETVGSDVKVTKPALTPGLYFPFAAPPVMGSVEDAGAAAENQARLLLWSVERSMTALGRIGVESNVAHRLHVVLPGSPNRGTFGGDGAYGETKAAFDAIVNKWKVEPWAERITIAHPRIGWVAGTGLMGGNDPLVEAAQRAGVRVFTPAEISEELLALCTSQARHQARKCPIEADLTGGLSEINIGELEEVASDKKVKEEEQPATVDALPTPYQPTQPAGTWGTTTARLDETVVIVGLGEVSPWGSGRTRFEAEYGIQSDGTVDLTAAGVLELAWMTGLLTWKDTPKAGWYDQEDQIVDEAEIFDRYRDEVVARSGVRTFVTDSAIANDGEGPHSPKAVEMFLDRDVTFSVDSKADAKAFVEADPQFTRAVDVDGEWQVTRLAGARSRVPRRATLARRVGGQFPTDFDPTRWGVPQDMVESLDRMAVWNLVATVDAFLSAGFSPSELLEAVHPAEVAMTQGTGFGGMTSMRKLFVDRFLGEDIPSDILQETLPNVVAAHTMQSFVGGYGSMIHPVGACATAAVSIEEGMDKIRCGKADFVVAGAVDDISVESISGFANMNATANSEAMAAKGISERFYSRAGDRRRGGFVEAQGGGTVLLARGAVAARMGLPVYGVVGFAQSYADGIHTSIPAPGIGALASVRKSSQIRGNLEALGVTADDIAVVSKHDTSTNANDPNEANLHTRMAKALGRTPGNPMFVVSQKTLTGHAKGGAAVFQVAGITDMFRTGRIPGNRALDCLDPAMEDSLFLVWPRSPLQLDRTIKAGILTSLGFGHVSAVVVLVHPAAFQAVVATELGEDSAAQWQERATQRLRQGVRRREAGMLGHAPLFERPAGRIYETDDEEAAMLLGDES</sequence>
<comment type="similarity">
    <text evidence="1">Belongs to the enoyl-CoA hydratase/isomerase family.</text>
</comment>
<dbReference type="InterPro" id="IPR014030">
    <property type="entry name" value="Ketoacyl_synth_N"/>
</dbReference>
<evidence type="ECO:0000256" key="3">
    <source>
        <dbReference type="ARBA" id="ARBA00022553"/>
    </source>
</evidence>
<dbReference type="Gene3D" id="1.20.930.70">
    <property type="match status" value="1"/>
</dbReference>
<dbReference type="InterPro" id="IPR013785">
    <property type="entry name" value="Aldolase_TIM"/>
</dbReference>
<evidence type="ECO:0000256" key="7">
    <source>
        <dbReference type="ARBA" id="ARBA00023002"/>
    </source>
</evidence>
<keyword evidence="11" id="KW-1185">Reference proteome</keyword>
<dbReference type="FunFam" id="3.40.366.10:FF:000009">
    <property type="entry name" value="Fatty acid synthase Fas"/>
    <property type="match status" value="1"/>
</dbReference>
<dbReference type="CDD" id="cd08950">
    <property type="entry name" value="KR_fFAS_SDR_c_like"/>
    <property type="match status" value="1"/>
</dbReference>
<dbReference type="GO" id="GO:0004312">
    <property type="term" value="F:fatty acid synthase activity"/>
    <property type="evidence" value="ECO:0007669"/>
    <property type="project" value="InterPro"/>
</dbReference>
<feature type="compositionally biased region" description="Polar residues" evidence="8">
    <location>
        <begin position="2363"/>
        <end position="2372"/>
    </location>
</feature>
<keyword evidence="6" id="KW-0521">NADP</keyword>
<dbReference type="SMART" id="SM00825">
    <property type="entry name" value="PKS_KS"/>
    <property type="match status" value="1"/>
</dbReference>
<evidence type="ECO:0000313" key="11">
    <source>
        <dbReference type="Proteomes" id="UP000030145"/>
    </source>
</evidence>
<dbReference type="InterPro" id="IPR016035">
    <property type="entry name" value="Acyl_Trfase/lysoPLipase"/>
</dbReference>
<dbReference type="InterPro" id="IPR014043">
    <property type="entry name" value="Acyl_transferase_dom"/>
</dbReference>
<dbReference type="Gene3D" id="3.20.20.70">
    <property type="entry name" value="Aldolase class I"/>
    <property type="match status" value="1"/>
</dbReference>
<dbReference type="GO" id="GO:0005835">
    <property type="term" value="C:fatty acid synthase complex"/>
    <property type="evidence" value="ECO:0007669"/>
    <property type="project" value="InterPro"/>
</dbReference>
<evidence type="ECO:0000256" key="6">
    <source>
        <dbReference type="ARBA" id="ARBA00022857"/>
    </source>
</evidence>
<dbReference type="CDD" id="cd00828">
    <property type="entry name" value="elong_cond_enzymes"/>
    <property type="match status" value="1"/>
</dbReference>
<dbReference type="InterPro" id="IPR020841">
    <property type="entry name" value="PKS_Beta-ketoAc_synthase_dom"/>
</dbReference>
<comment type="caution">
    <text evidence="10">The sequence shown here is derived from an EMBL/GenBank/DDBJ whole genome shotgun (WGS) entry which is preliminary data.</text>
</comment>
<dbReference type="SUPFAM" id="SSF51412">
    <property type="entry name" value="Inosine monophosphate dehydrogenase (IMPDH)"/>
    <property type="match status" value="1"/>
</dbReference>
<dbReference type="SUPFAM" id="SSF55048">
    <property type="entry name" value="Probable ACP-binding domain of malonyl-CoA ACP transacylase"/>
    <property type="match status" value="1"/>
</dbReference>
<dbReference type="SUPFAM" id="SSF53901">
    <property type="entry name" value="Thiolase-like"/>
    <property type="match status" value="2"/>
</dbReference>
<evidence type="ECO:0000256" key="2">
    <source>
        <dbReference type="ARBA" id="ARBA00022450"/>
    </source>
</evidence>
<proteinExistence type="inferred from homology"/>
<evidence type="ECO:0000259" key="9">
    <source>
        <dbReference type="PROSITE" id="PS52004"/>
    </source>
</evidence>
<dbReference type="PROSITE" id="PS52004">
    <property type="entry name" value="KS3_2"/>
    <property type="match status" value="1"/>
</dbReference>